<name>A0ABV1XRW0_9ACTN</name>
<keyword evidence="1" id="KW-0472">Membrane</keyword>
<dbReference type="EMBL" id="JBEPFB010000007">
    <property type="protein sequence ID" value="MER7374336.1"/>
    <property type="molecule type" value="Genomic_DNA"/>
</dbReference>
<feature type="transmembrane region" description="Helical" evidence="1">
    <location>
        <begin position="195"/>
        <end position="220"/>
    </location>
</feature>
<dbReference type="Proteomes" id="UP001486207">
    <property type="component" value="Unassembled WGS sequence"/>
</dbReference>
<keyword evidence="3" id="KW-1185">Reference proteome</keyword>
<protein>
    <submittedName>
        <fullName evidence="2">DUF4436 family protein</fullName>
    </submittedName>
</protein>
<feature type="transmembrane region" description="Helical" evidence="1">
    <location>
        <begin position="260"/>
        <end position="283"/>
    </location>
</feature>
<evidence type="ECO:0000313" key="2">
    <source>
        <dbReference type="EMBL" id="MER7374336.1"/>
    </source>
</evidence>
<proteinExistence type="predicted"/>
<gene>
    <name evidence="2" type="ORF">ABT384_17000</name>
</gene>
<sequence>MAAHRTRSRTRRSTWLWGAAGFLALAALVGAGTGLYFSERDARQRPLTAGATGHGRIEVLADVEKTDPDERTATVQLSVAATGEYADPDGTHAPAKDVTVHTNSALQPEVTFAAEGVGGVKSVVVPLESGTSSDYPFDRYDVSLVVATTIGGVLTPTRLVLRDEDPRFTLRRAAVVADEQFAAVRVRAMRSRSTFIMAWFMIGAMWAIALAVLLACHLVVRQRRGMVWGALGWMAGTLFALVGLRNAAPGSPPNGCVLDYAAFYWAEALIALSLTLLVFYGIVTEHDHGGPLPARGGGGAVRPRRLRVRVRRPAGRRTSTRG</sequence>
<dbReference type="InterPro" id="IPR027948">
    <property type="entry name" value="DUF4436"/>
</dbReference>
<feature type="transmembrane region" description="Helical" evidence="1">
    <location>
        <begin position="226"/>
        <end position="248"/>
    </location>
</feature>
<dbReference type="Pfam" id="PF14494">
    <property type="entry name" value="DUF4436"/>
    <property type="match status" value="1"/>
</dbReference>
<feature type="transmembrane region" description="Helical" evidence="1">
    <location>
        <begin position="15"/>
        <end position="37"/>
    </location>
</feature>
<dbReference type="RefSeq" id="WP_190071610.1">
    <property type="nucleotide sequence ID" value="NZ_BNBM01000007.1"/>
</dbReference>
<evidence type="ECO:0000313" key="3">
    <source>
        <dbReference type="Proteomes" id="UP001486207"/>
    </source>
</evidence>
<organism evidence="2 3">
    <name type="scientific">Streptomyces lanatus</name>
    <dbReference type="NCBI Taxonomy" id="66900"/>
    <lineage>
        <taxon>Bacteria</taxon>
        <taxon>Bacillati</taxon>
        <taxon>Actinomycetota</taxon>
        <taxon>Actinomycetes</taxon>
        <taxon>Kitasatosporales</taxon>
        <taxon>Streptomycetaceae</taxon>
        <taxon>Streptomyces</taxon>
    </lineage>
</organism>
<accession>A0ABV1XRW0</accession>
<keyword evidence="1" id="KW-0812">Transmembrane</keyword>
<keyword evidence="1" id="KW-1133">Transmembrane helix</keyword>
<comment type="caution">
    <text evidence="2">The sequence shown here is derived from an EMBL/GenBank/DDBJ whole genome shotgun (WGS) entry which is preliminary data.</text>
</comment>
<reference evidence="2 3" key="1">
    <citation type="submission" date="2024-06" db="EMBL/GenBank/DDBJ databases">
        <title>The Natural Products Discovery Center: Release of the First 8490 Sequenced Strains for Exploring Actinobacteria Biosynthetic Diversity.</title>
        <authorList>
            <person name="Kalkreuter E."/>
            <person name="Kautsar S.A."/>
            <person name="Yang D."/>
            <person name="Bader C.D."/>
            <person name="Teijaro C.N."/>
            <person name="Fluegel L."/>
            <person name="Davis C.M."/>
            <person name="Simpson J.R."/>
            <person name="Lauterbach L."/>
            <person name="Steele A.D."/>
            <person name="Gui C."/>
            <person name="Meng S."/>
            <person name="Li G."/>
            <person name="Viehrig K."/>
            <person name="Ye F."/>
            <person name="Su P."/>
            <person name="Kiefer A.F."/>
            <person name="Nichols A."/>
            <person name="Cepeda A.J."/>
            <person name="Yan W."/>
            <person name="Fan B."/>
            <person name="Jiang Y."/>
            <person name="Adhikari A."/>
            <person name="Zheng C.-J."/>
            <person name="Schuster L."/>
            <person name="Cowan T.M."/>
            <person name="Smanski M.J."/>
            <person name="Chevrette M.G."/>
            <person name="De Carvalho L.P.S."/>
            <person name="Shen B."/>
        </authorList>
    </citation>
    <scope>NUCLEOTIDE SEQUENCE [LARGE SCALE GENOMIC DNA]</scope>
    <source>
        <strain evidence="2 3">NPDC000155</strain>
    </source>
</reference>
<evidence type="ECO:0000256" key="1">
    <source>
        <dbReference type="SAM" id="Phobius"/>
    </source>
</evidence>